<dbReference type="AlphaFoldDB" id="A0A067PIF4"/>
<feature type="compositionally biased region" description="Low complexity" evidence="1">
    <location>
        <begin position="93"/>
        <end position="103"/>
    </location>
</feature>
<dbReference type="EMBL" id="KL197733">
    <property type="protein sequence ID" value="KDQ53615.1"/>
    <property type="molecule type" value="Genomic_DNA"/>
</dbReference>
<protein>
    <recommendedName>
        <fullName evidence="4">RRM domain-containing protein</fullName>
    </recommendedName>
</protein>
<evidence type="ECO:0008006" key="4">
    <source>
        <dbReference type="Google" id="ProtNLM"/>
    </source>
</evidence>
<evidence type="ECO:0000256" key="1">
    <source>
        <dbReference type="SAM" id="MobiDB-lite"/>
    </source>
</evidence>
<dbReference type="OrthoDB" id="417481at2759"/>
<organism evidence="2 3">
    <name type="scientific">Jaapia argillacea MUCL 33604</name>
    <dbReference type="NCBI Taxonomy" id="933084"/>
    <lineage>
        <taxon>Eukaryota</taxon>
        <taxon>Fungi</taxon>
        <taxon>Dikarya</taxon>
        <taxon>Basidiomycota</taxon>
        <taxon>Agaricomycotina</taxon>
        <taxon>Agaricomycetes</taxon>
        <taxon>Agaricomycetidae</taxon>
        <taxon>Jaapiales</taxon>
        <taxon>Jaapiaceae</taxon>
        <taxon>Jaapia</taxon>
    </lineage>
</organism>
<feature type="compositionally biased region" description="Polar residues" evidence="1">
    <location>
        <begin position="104"/>
        <end position="119"/>
    </location>
</feature>
<name>A0A067PIF4_9AGAM</name>
<feature type="compositionally biased region" description="Low complexity" evidence="1">
    <location>
        <begin position="53"/>
        <end position="82"/>
    </location>
</feature>
<accession>A0A067PIF4</accession>
<evidence type="ECO:0000313" key="2">
    <source>
        <dbReference type="EMBL" id="KDQ53615.1"/>
    </source>
</evidence>
<dbReference type="STRING" id="933084.A0A067PIF4"/>
<dbReference type="InParanoid" id="A0A067PIF4"/>
<evidence type="ECO:0000313" key="3">
    <source>
        <dbReference type="Proteomes" id="UP000027265"/>
    </source>
</evidence>
<dbReference type="HOGENOM" id="CLU_474114_0_0_1"/>
<feature type="region of interest" description="Disordered" evidence="1">
    <location>
        <begin position="388"/>
        <end position="458"/>
    </location>
</feature>
<reference evidence="3" key="1">
    <citation type="journal article" date="2014" name="Proc. Natl. Acad. Sci. U.S.A.">
        <title>Extensive sampling of basidiomycete genomes demonstrates inadequacy of the white-rot/brown-rot paradigm for wood decay fungi.</title>
        <authorList>
            <person name="Riley R."/>
            <person name="Salamov A.A."/>
            <person name="Brown D.W."/>
            <person name="Nagy L.G."/>
            <person name="Floudas D."/>
            <person name="Held B.W."/>
            <person name="Levasseur A."/>
            <person name="Lombard V."/>
            <person name="Morin E."/>
            <person name="Otillar R."/>
            <person name="Lindquist E.A."/>
            <person name="Sun H."/>
            <person name="LaButti K.M."/>
            <person name="Schmutz J."/>
            <person name="Jabbour D."/>
            <person name="Luo H."/>
            <person name="Baker S.E."/>
            <person name="Pisabarro A.G."/>
            <person name="Walton J.D."/>
            <person name="Blanchette R.A."/>
            <person name="Henrissat B."/>
            <person name="Martin F."/>
            <person name="Cullen D."/>
            <person name="Hibbett D.S."/>
            <person name="Grigoriev I.V."/>
        </authorList>
    </citation>
    <scope>NUCLEOTIDE SEQUENCE [LARGE SCALE GENOMIC DNA]</scope>
    <source>
        <strain evidence="3">MUCL 33604</strain>
    </source>
</reference>
<sequence>MSMTSLRSVRCTSRVYTRHRPFPICAHLARAHQSPSPSITRTYQIPRPHLKPLDLAASPPNSSAPYPTPSTPTSKSRPLTRPANLLTPPLTPSSSFGDSSSGSTHTNGFGTSPQFSGSPSARWRRSMASHGQTTPSTDRSRSLDHDPTIDTSGDVDDNLVATLQSSLSLEEGNKASSTTPSRFLLITHVPKILEAESLKALFAPFRDGINRMNIKLQAEYGVVILAFYDEKEAEKAKARIGGLSVKSAFPTQCQRGLGRDQKNGPFNECGREGAETGEGKLGVGYVSAAKLRQLIGESGFADEVERQAEFYLSIDSAPEVSKGISVDMSKVTNTLGSFGALKSFDRDNGLSGEVYRVEFYDIRHAADAFDGFIKRAGFGRRIRLSRQKPGSFYDDHTPRSPRSPLPSPKSTLKEFGESTPSTSAVRLPSDPLARVKAMSMSEDPKGDAARAAKSLPLNSDLSRRRSNYDVFESGERRENGPTVEGDRLATLTSILLLVPSTSHSCHPPVRYIHPRQRRSSTLPLPKTGYMRPALLLPLLTTRLREACITITHPSRMFRFCRGICSLPMGIDLNSK</sequence>
<gene>
    <name evidence="2" type="ORF">JAAARDRAFT_430277</name>
</gene>
<keyword evidence="3" id="KW-1185">Reference proteome</keyword>
<proteinExistence type="predicted"/>
<feature type="compositionally biased region" description="Basic and acidic residues" evidence="1">
    <location>
        <begin position="138"/>
        <end position="148"/>
    </location>
</feature>
<dbReference type="Proteomes" id="UP000027265">
    <property type="component" value="Unassembled WGS sequence"/>
</dbReference>
<feature type="region of interest" description="Disordered" evidence="1">
    <location>
        <begin position="51"/>
        <end position="157"/>
    </location>
</feature>